<evidence type="ECO:0000313" key="4">
    <source>
        <dbReference type="RefSeq" id="XP_065656593.1"/>
    </source>
</evidence>
<evidence type="ECO:0000256" key="1">
    <source>
        <dbReference type="SAM" id="Coils"/>
    </source>
</evidence>
<reference evidence="4" key="1">
    <citation type="submission" date="2025-08" db="UniProtKB">
        <authorList>
            <consortium name="RefSeq"/>
        </authorList>
    </citation>
    <scope>IDENTIFICATION</scope>
</reference>
<organism evidence="3 4">
    <name type="scientific">Hydra vulgaris</name>
    <name type="common">Hydra</name>
    <name type="synonym">Hydra attenuata</name>
    <dbReference type="NCBI Taxonomy" id="6087"/>
    <lineage>
        <taxon>Eukaryota</taxon>
        <taxon>Metazoa</taxon>
        <taxon>Cnidaria</taxon>
        <taxon>Hydrozoa</taxon>
        <taxon>Hydroidolina</taxon>
        <taxon>Anthoathecata</taxon>
        <taxon>Aplanulata</taxon>
        <taxon>Hydridae</taxon>
        <taxon>Hydra</taxon>
    </lineage>
</organism>
<feature type="transmembrane region" description="Helical" evidence="2">
    <location>
        <begin position="132"/>
        <end position="160"/>
    </location>
</feature>
<evidence type="ECO:0000256" key="2">
    <source>
        <dbReference type="SAM" id="Phobius"/>
    </source>
</evidence>
<dbReference type="Proteomes" id="UP001652625">
    <property type="component" value="Chromosome 06"/>
</dbReference>
<evidence type="ECO:0000313" key="3">
    <source>
        <dbReference type="Proteomes" id="UP001652625"/>
    </source>
</evidence>
<feature type="coiled-coil region" evidence="1">
    <location>
        <begin position="197"/>
        <end position="231"/>
    </location>
</feature>
<protein>
    <submittedName>
        <fullName evidence="4">Uncharacterized protein LOC136081993</fullName>
    </submittedName>
</protein>
<keyword evidence="3" id="KW-1185">Reference proteome</keyword>
<dbReference type="RefSeq" id="XP_065656593.1">
    <property type="nucleotide sequence ID" value="XM_065800521.1"/>
</dbReference>
<gene>
    <name evidence="4" type="primary">LOC136081993</name>
</gene>
<sequence length="403" mass="45969">MGLDNYAYEEDHRLGSWDKTLPAFNSMKVDSEYDIKKSNDVQESSLDHNSICFVTKPYAENSYSVLLEKGNHYEALQVTQATIKSKFQNDSRALSCKKTNSLYETTEIEPKTKYRTKQIKGYSSGSEDNSKCIYLVFSVLVAIIAITSAVMVFMILFGVISVQKCKECNLFDPKSEKQTQINTNDNVKLKLQELSEIRNLTSQLNEQKDLILSLTNQLKEQREQLQLLFKKNDEIANITYNEIKSSKTKFEIKMKIFFENQTNFIDTHKNEVSRNISSIIKDFDWLKDQLDQTNRSILNLTLREGIQGPQGHNGSEGPEGKSANFESCNYSTYSRGGAATNSLKNDILKGIKVDGVIVGAFCTSNPLSQIRFYLENTIPICECIFQANPGSNYECRIHFWYCK</sequence>
<keyword evidence="2" id="KW-1133">Transmembrane helix</keyword>
<proteinExistence type="predicted"/>
<keyword evidence="2" id="KW-0472">Membrane</keyword>
<keyword evidence="2" id="KW-0812">Transmembrane</keyword>
<keyword evidence="1" id="KW-0175">Coiled coil</keyword>
<name>A0ABM4C4U2_HYDVU</name>
<dbReference type="GeneID" id="136081993"/>
<accession>A0ABM4C4U2</accession>